<dbReference type="PANTHER" id="PTHR12185:SF14">
    <property type="entry name" value="CHOLESTEROL UPTAKE PROTEIN 1"/>
    <property type="match status" value="1"/>
</dbReference>
<feature type="transmembrane region" description="Helical" evidence="8">
    <location>
        <begin position="671"/>
        <end position="690"/>
    </location>
</feature>
<evidence type="ECO:0000256" key="6">
    <source>
        <dbReference type="ARBA" id="ARBA00023136"/>
    </source>
</evidence>
<evidence type="ECO:0000313" key="10">
    <source>
        <dbReference type="EMBL" id="CAH0555525.1"/>
    </source>
</evidence>
<keyword evidence="6 8" id="KW-0472">Membrane</keyword>
<dbReference type="GO" id="GO:0051033">
    <property type="term" value="F:RNA transmembrane transporter activity"/>
    <property type="evidence" value="ECO:0007669"/>
    <property type="project" value="TreeGrafter"/>
</dbReference>
<dbReference type="PANTHER" id="PTHR12185">
    <property type="entry name" value="SID1 TRANSMEMBRANE FAMILY MEMEBER"/>
    <property type="match status" value="1"/>
</dbReference>
<dbReference type="GO" id="GO:0005886">
    <property type="term" value="C:plasma membrane"/>
    <property type="evidence" value="ECO:0007669"/>
    <property type="project" value="TreeGrafter"/>
</dbReference>
<keyword evidence="3 8" id="KW-0812">Transmembrane</keyword>
<proteinExistence type="inferred from homology"/>
<comment type="subcellular location">
    <subcellularLocation>
        <location evidence="1">Membrane</location>
        <topology evidence="1">Multi-pass membrane protein</topology>
    </subcellularLocation>
</comment>
<evidence type="ECO:0000256" key="2">
    <source>
        <dbReference type="ARBA" id="ARBA00006618"/>
    </source>
</evidence>
<feature type="transmembrane region" description="Helical" evidence="8">
    <location>
        <begin position="637"/>
        <end position="659"/>
    </location>
</feature>
<dbReference type="InterPro" id="IPR025958">
    <property type="entry name" value="SID1_TM_fam"/>
</dbReference>
<gene>
    <name evidence="10" type="ORF">MELIAE_LOCUS6881</name>
</gene>
<dbReference type="Proteomes" id="UP001154078">
    <property type="component" value="Chromosome 4"/>
</dbReference>
<dbReference type="AlphaFoldDB" id="A0A9P0B4X0"/>
<sequence length="755" mass="85370">MIFYTFLLFITTLNLCKCDQFDLKVLTVTGKYTDETEYTVNATSELVILFPPVSTTNPFRIITSSLGAKKVAPVLVVVRQAKQVSSWQLPTLVQSTMRHSELSFYTASKIMCHDDMASIVNPSDFRPGPLKTSQSFIVALSTSSSRNVGVVLKVAEEKNFYVELNKTYSLDVSPSEPKYVYFSSKNSSTDTVIIKIDSPDNICLTVSVQNSTCPVLDSNKDITYEGFFETVTTQGAITINKKAFKYGFFLVFVAKPDNYDCGQKKSIIPVPGKTFKIAFSNRTSVVTFSINDNMNYKDYLIVSSLTLLIFILMGIVLFIMTGVFFKWGALSKINLNTIDDQLMDSNPMSMVQVNKLLGDRDVRLTNLAMNPLKDTKKSFNYLWHICSIALFYSIPVVQLVVTYQRVVNQTGNQDLCYYNFMCAHPLSGISDLNHIFSNVGYVLTGLMFIFITLHRQARVPLRFEIGIPVHYGLYYAMGVALIIEGLLSASYHVCPTQSNYQFDTSFMYVMAVLCMVKLYHNRHPDINASAYATFSLLGLAIFFAMVGILNGTLTIWIIFVITYGCICLYLSFKVYFFSYILEGVKKFRTDITELGYTVDTLIPIKRGLFILLFIVNVVNFGMLISGILLYNSPSLDFGTFLLGLLMANSILHCFFYTAMKIIHKERICLEATIYGVLAIAFWCSASIYFFDAATLWTVTPAESRVKNQECIVADFYDRHDVWHLLSAPALFFTFMLLQCLDDDLINVHHREIEVF</sequence>
<organism evidence="10 11">
    <name type="scientific">Brassicogethes aeneus</name>
    <name type="common">Rape pollen beetle</name>
    <name type="synonym">Meligethes aeneus</name>
    <dbReference type="NCBI Taxonomy" id="1431903"/>
    <lineage>
        <taxon>Eukaryota</taxon>
        <taxon>Metazoa</taxon>
        <taxon>Ecdysozoa</taxon>
        <taxon>Arthropoda</taxon>
        <taxon>Hexapoda</taxon>
        <taxon>Insecta</taxon>
        <taxon>Pterygota</taxon>
        <taxon>Neoptera</taxon>
        <taxon>Endopterygota</taxon>
        <taxon>Coleoptera</taxon>
        <taxon>Polyphaga</taxon>
        <taxon>Cucujiformia</taxon>
        <taxon>Nitidulidae</taxon>
        <taxon>Meligethinae</taxon>
        <taxon>Brassicogethes</taxon>
    </lineage>
</organism>
<name>A0A9P0B4X0_BRAAE</name>
<dbReference type="GO" id="GO:0003725">
    <property type="term" value="F:double-stranded RNA binding"/>
    <property type="evidence" value="ECO:0007669"/>
    <property type="project" value="TreeGrafter"/>
</dbReference>
<evidence type="ECO:0000256" key="4">
    <source>
        <dbReference type="ARBA" id="ARBA00022729"/>
    </source>
</evidence>
<dbReference type="EMBL" id="OV121135">
    <property type="protein sequence ID" value="CAH0555525.1"/>
    <property type="molecule type" value="Genomic_DNA"/>
</dbReference>
<protein>
    <recommendedName>
        <fullName evidence="12">SID1 transmembrane family member 1-like</fullName>
    </recommendedName>
</protein>
<reference evidence="10" key="1">
    <citation type="submission" date="2021-12" db="EMBL/GenBank/DDBJ databases">
        <authorList>
            <person name="King R."/>
        </authorList>
    </citation>
    <scope>NUCLEOTIDE SEQUENCE</scope>
</reference>
<evidence type="ECO:0000256" key="1">
    <source>
        <dbReference type="ARBA" id="ARBA00004141"/>
    </source>
</evidence>
<feature type="chain" id="PRO_5040372831" description="SID1 transmembrane family member 1-like" evidence="9">
    <location>
        <begin position="19"/>
        <end position="755"/>
    </location>
</feature>
<evidence type="ECO:0000256" key="7">
    <source>
        <dbReference type="ARBA" id="ARBA00023180"/>
    </source>
</evidence>
<feature type="transmembrane region" description="Helical" evidence="8">
    <location>
        <begin position="531"/>
        <end position="549"/>
    </location>
</feature>
<feature type="signal peptide" evidence="9">
    <location>
        <begin position="1"/>
        <end position="18"/>
    </location>
</feature>
<keyword evidence="11" id="KW-1185">Reference proteome</keyword>
<feature type="transmembrane region" description="Helical" evidence="8">
    <location>
        <begin position="555"/>
        <end position="581"/>
    </location>
</feature>
<accession>A0A9P0B4X0</accession>
<evidence type="ECO:0000313" key="11">
    <source>
        <dbReference type="Proteomes" id="UP001154078"/>
    </source>
</evidence>
<dbReference type="OrthoDB" id="416618at2759"/>
<keyword evidence="4 9" id="KW-0732">Signal</keyword>
<dbReference type="GO" id="GO:0005764">
    <property type="term" value="C:lysosome"/>
    <property type="evidence" value="ECO:0007669"/>
    <property type="project" value="TreeGrafter"/>
</dbReference>
<feature type="transmembrane region" description="Helical" evidence="8">
    <location>
        <begin position="721"/>
        <end position="740"/>
    </location>
</feature>
<evidence type="ECO:0000256" key="8">
    <source>
        <dbReference type="SAM" id="Phobius"/>
    </source>
</evidence>
<comment type="similarity">
    <text evidence="2">Belongs to the SID1 family.</text>
</comment>
<feature type="transmembrane region" description="Helical" evidence="8">
    <location>
        <begin position="473"/>
        <end position="493"/>
    </location>
</feature>
<keyword evidence="7" id="KW-0325">Glycoprotein</keyword>
<keyword evidence="5 8" id="KW-1133">Transmembrane helix</keyword>
<feature type="transmembrane region" description="Helical" evidence="8">
    <location>
        <begin position="435"/>
        <end position="453"/>
    </location>
</feature>
<evidence type="ECO:0000256" key="3">
    <source>
        <dbReference type="ARBA" id="ARBA00022692"/>
    </source>
</evidence>
<feature type="transmembrane region" description="Helical" evidence="8">
    <location>
        <begin position="381"/>
        <end position="401"/>
    </location>
</feature>
<dbReference type="Pfam" id="PF13965">
    <property type="entry name" value="SID-1_RNA_chan"/>
    <property type="match status" value="1"/>
</dbReference>
<evidence type="ECO:0000256" key="9">
    <source>
        <dbReference type="SAM" id="SignalP"/>
    </source>
</evidence>
<evidence type="ECO:0000256" key="5">
    <source>
        <dbReference type="ARBA" id="ARBA00022989"/>
    </source>
</evidence>
<feature type="transmembrane region" description="Helical" evidence="8">
    <location>
        <begin position="608"/>
        <end position="631"/>
    </location>
</feature>
<feature type="transmembrane region" description="Helical" evidence="8">
    <location>
        <begin position="499"/>
        <end position="519"/>
    </location>
</feature>
<evidence type="ECO:0008006" key="12">
    <source>
        <dbReference type="Google" id="ProtNLM"/>
    </source>
</evidence>
<feature type="transmembrane region" description="Helical" evidence="8">
    <location>
        <begin position="299"/>
        <end position="325"/>
    </location>
</feature>